<organism evidence="2 3">
    <name type="scientific">Rattus norvegicus</name>
    <name type="common">Rat</name>
    <dbReference type="NCBI Taxonomy" id="10116"/>
    <lineage>
        <taxon>Eukaryota</taxon>
        <taxon>Metazoa</taxon>
        <taxon>Chordata</taxon>
        <taxon>Craniata</taxon>
        <taxon>Vertebrata</taxon>
        <taxon>Euteleostomi</taxon>
        <taxon>Mammalia</taxon>
        <taxon>Eutheria</taxon>
        <taxon>Euarchontoglires</taxon>
        <taxon>Glires</taxon>
        <taxon>Rodentia</taxon>
        <taxon>Myomorpha</taxon>
        <taxon>Muroidea</taxon>
        <taxon>Muridae</taxon>
        <taxon>Murinae</taxon>
        <taxon>Rattus</taxon>
    </lineage>
</organism>
<dbReference type="EMBL" id="CH473972">
    <property type="protein sequence ID" value="EDL92587.1"/>
    <property type="molecule type" value="Genomic_DNA"/>
</dbReference>
<keyword evidence="1" id="KW-0472">Membrane</keyword>
<feature type="transmembrane region" description="Helical" evidence="1">
    <location>
        <begin position="6"/>
        <end position="24"/>
    </location>
</feature>
<evidence type="ECO:0000313" key="2">
    <source>
        <dbReference type="EMBL" id="EDL92587.1"/>
    </source>
</evidence>
<sequence length="26" mass="3277">MFPASPFFYVAVWLMYLNLTWFHFTF</sequence>
<evidence type="ECO:0000256" key="1">
    <source>
        <dbReference type="SAM" id="Phobius"/>
    </source>
</evidence>
<reference evidence="3" key="1">
    <citation type="submission" date="2005-09" db="EMBL/GenBank/DDBJ databases">
        <authorList>
            <person name="Mural R.J."/>
            <person name="Li P.W."/>
            <person name="Adams M.D."/>
            <person name="Amanatides P.G."/>
            <person name="Baden-Tillson H."/>
            <person name="Barnstead M."/>
            <person name="Chin S.H."/>
            <person name="Dew I."/>
            <person name="Evans C.A."/>
            <person name="Ferriera S."/>
            <person name="Flanigan M."/>
            <person name="Fosler C."/>
            <person name="Glodek A."/>
            <person name="Gu Z."/>
            <person name="Holt R.A."/>
            <person name="Jennings D."/>
            <person name="Kraft C.L."/>
            <person name="Lu F."/>
            <person name="Nguyen T."/>
            <person name="Nusskern D.R."/>
            <person name="Pfannkoch C.M."/>
            <person name="Sitter C."/>
            <person name="Sutton G.G."/>
            <person name="Venter J.C."/>
            <person name="Wang Z."/>
            <person name="Woodage T."/>
            <person name="Zheng X.H."/>
            <person name="Zhong F."/>
        </authorList>
    </citation>
    <scope>NUCLEOTIDE SEQUENCE [LARGE SCALE GENOMIC DNA]</scope>
    <source>
        <strain>BN</strain>
        <strain evidence="3">Sprague-Dawley</strain>
    </source>
</reference>
<proteinExistence type="predicted"/>
<dbReference type="AlphaFoldDB" id="A6IZA9"/>
<name>A6IZA9_RAT</name>
<protein>
    <submittedName>
        <fullName evidence="2">RCG51232, isoform CRA_a</fullName>
    </submittedName>
</protein>
<gene>
    <name evidence="2" type="ORF">rCG_51232</name>
</gene>
<evidence type="ECO:0000313" key="3">
    <source>
        <dbReference type="Proteomes" id="UP000234681"/>
    </source>
</evidence>
<keyword evidence="1" id="KW-1133">Transmembrane helix</keyword>
<keyword evidence="1" id="KW-0812">Transmembrane</keyword>
<accession>A6IZA9</accession>
<dbReference type="Proteomes" id="UP000234681">
    <property type="component" value="Chromosome 19"/>
</dbReference>